<protein>
    <submittedName>
        <fullName evidence="2">Uncharacterized protein</fullName>
    </submittedName>
</protein>
<evidence type="ECO:0000256" key="1">
    <source>
        <dbReference type="SAM" id="MobiDB-lite"/>
    </source>
</evidence>
<feature type="compositionally biased region" description="Pro residues" evidence="1">
    <location>
        <begin position="556"/>
        <end position="567"/>
    </location>
</feature>
<reference evidence="2 3" key="1">
    <citation type="journal article" date="2012" name="Nat. Genet.">
        <title>The yak genome and adaptation to life at high altitude.</title>
        <authorList>
            <person name="Qiu Q."/>
            <person name="Zhang G."/>
            <person name="Ma T."/>
            <person name="Qian W."/>
            <person name="Wang J."/>
            <person name="Ye Z."/>
            <person name="Cao C."/>
            <person name="Hu Q."/>
            <person name="Kim J."/>
            <person name="Larkin D.M."/>
            <person name="Auvil L."/>
            <person name="Capitanu B."/>
            <person name="Ma J."/>
            <person name="Lewin H.A."/>
            <person name="Qian X."/>
            <person name="Lang Y."/>
            <person name="Zhou R."/>
            <person name="Wang L."/>
            <person name="Wang K."/>
            <person name="Xia J."/>
            <person name="Liao S."/>
            <person name="Pan S."/>
            <person name="Lu X."/>
            <person name="Hou H."/>
            <person name="Wang Y."/>
            <person name="Zang X."/>
            <person name="Yin Y."/>
            <person name="Ma H."/>
            <person name="Zhang J."/>
            <person name="Wang Z."/>
            <person name="Zhang Y."/>
            <person name="Zhang D."/>
            <person name="Yonezawa T."/>
            <person name="Hasegawa M."/>
            <person name="Zhong Y."/>
            <person name="Liu W."/>
            <person name="Zhang Y."/>
            <person name="Huang Z."/>
            <person name="Zhang S."/>
            <person name="Long R."/>
            <person name="Yang H."/>
            <person name="Wang J."/>
            <person name="Lenstra J.A."/>
            <person name="Cooper D.N."/>
            <person name="Wu Y."/>
            <person name="Wang J."/>
            <person name="Shi P."/>
            <person name="Wang J."/>
            <person name="Liu J."/>
        </authorList>
    </citation>
    <scope>NUCLEOTIDE SEQUENCE [LARGE SCALE GENOMIC DNA]</scope>
    <source>
        <strain evidence="3">yakQH1</strain>
    </source>
</reference>
<feature type="compositionally biased region" description="Basic and acidic residues" evidence="1">
    <location>
        <begin position="1"/>
        <end position="25"/>
    </location>
</feature>
<dbReference type="AlphaFoldDB" id="L8IGH8"/>
<proteinExistence type="predicted"/>
<sequence length="690" mass="76636">MWGKLDEKEGAREKEGEIMKKERPCRQGMGSEAQRRVALERKEEPLPVHCCAHTGGAWEFYKLLDIEAFCGSYDRIRWPNGMPLLKVWHPNFQTEEWLLPIVCTLGKLSVEKTCSSRAMQQVKVDQSSALSRPRHASTVAQHRQPAATDSPQQCPQDCPCFLNPDPWKFLISSCSEHNLSPVLTVLYCFYCICNPCADTAPFPSLRFPISIKYVQKIHPAQCQMPDPLWICITFVQVEEIQVQGRGVDSQLRDTQLEETHMLSAILKITVYSGGNFQIYDQNDWRNPPTVMSTQSDPKQSVTLLACSLNASPYMPAVVLYYCTFQDVCKNRELCPPGHPYTGPASREAKCGSPTTTGEHWLLKEGDPGCTRDLAARKLSGAPGFPSLKDTTTFPGSPHSLTHHPSQLQTRVGLPSNISTPNVTGLWDLRILNRVAMSTLMDLCRGSKISQEEGRTFHLLRVYSRFLSSARLGIPEPERELGLLGSWISGRSSERSAESQRNLGVRHGLAVCLALTTMCTSLLLVYSSLGGQKERPPQQQQQQAAATLSSRRSAESSPPPRPETPAGPRPLDGYLGVVDHKEPSLELEPLIPGTTATAGCWIPEASGLAAESRPNGRRPGNGAGTSPSGYLGQDLFNILKILELEQKLHNYQKGLMSGHAIFPEWQYESLTYHSYKRNSVPVYSKQRLNAI</sequence>
<dbReference type="Proteomes" id="UP000011080">
    <property type="component" value="Unassembled WGS sequence"/>
</dbReference>
<feature type="region of interest" description="Disordered" evidence="1">
    <location>
        <begin position="608"/>
        <end position="628"/>
    </location>
</feature>
<accession>L8IGH8</accession>
<dbReference type="EMBL" id="JH881230">
    <property type="protein sequence ID" value="ELR55630.1"/>
    <property type="molecule type" value="Genomic_DNA"/>
</dbReference>
<name>L8IGH8_9CETA</name>
<feature type="region of interest" description="Disordered" evidence="1">
    <location>
        <begin position="531"/>
        <end position="575"/>
    </location>
</feature>
<organism evidence="2 3">
    <name type="scientific">Bos mutus</name>
    <name type="common">wild yak</name>
    <dbReference type="NCBI Taxonomy" id="72004"/>
    <lineage>
        <taxon>Eukaryota</taxon>
        <taxon>Metazoa</taxon>
        <taxon>Chordata</taxon>
        <taxon>Craniata</taxon>
        <taxon>Vertebrata</taxon>
        <taxon>Euteleostomi</taxon>
        <taxon>Mammalia</taxon>
        <taxon>Eutheria</taxon>
        <taxon>Laurasiatheria</taxon>
        <taxon>Artiodactyla</taxon>
        <taxon>Ruminantia</taxon>
        <taxon>Pecora</taxon>
        <taxon>Bovidae</taxon>
        <taxon>Bovinae</taxon>
        <taxon>Bos</taxon>
    </lineage>
</organism>
<evidence type="ECO:0000313" key="2">
    <source>
        <dbReference type="EMBL" id="ELR55630.1"/>
    </source>
</evidence>
<feature type="compositionally biased region" description="Low complexity" evidence="1">
    <location>
        <begin position="536"/>
        <end position="550"/>
    </location>
</feature>
<evidence type="ECO:0000313" key="3">
    <source>
        <dbReference type="Proteomes" id="UP000011080"/>
    </source>
</evidence>
<gene>
    <name evidence="2" type="ORF">M91_12810</name>
</gene>
<feature type="region of interest" description="Disordered" evidence="1">
    <location>
        <begin position="1"/>
        <end position="31"/>
    </location>
</feature>